<gene>
    <name evidence="2" type="ORF">AVDCRST_MAG02-25</name>
</gene>
<feature type="non-terminal residue" evidence="2">
    <location>
        <position position="63"/>
    </location>
</feature>
<evidence type="ECO:0000313" key="2">
    <source>
        <dbReference type="EMBL" id="CAA9443801.1"/>
    </source>
</evidence>
<feature type="region of interest" description="Disordered" evidence="1">
    <location>
        <begin position="1"/>
        <end position="63"/>
    </location>
</feature>
<sequence length="63" mass="6698">AATLEGPLRSPLQHHGLYAPDLPRLGGAVVARDRDAHRRGAHVPLPPHHPPGQEHAQDAGPQT</sequence>
<dbReference type="EMBL" id="CADCVH010000003">
    <property type="protein sequence ID" value="CAA9443801.1"/>
    <property type="molecule type" value="Genomic_DNA"/>
</dbReference>
<feature type="non-terminal residue" evidence="2">
    <location>
        <position position="1"/>
    </location>
</feature>
<protein>
    <submittedName>
        <fullName evidence="2">Inner membrane protein translocase and chaperone YidC, short form OxaI-like</fullName>
    </submittedName>
</protein>
<dbReference type="AlphaFoldDB" id="A0A6J4QFY0"/>
<name>A0A6J4QFY0_9ACTN</name>
<evidence type="ECO:0000256" key="1">
    <source>
        <dbReference type="SAM" id="MobiDB-lite"/>
    </source>
</evidence>
<organism evidence="2">
    <name type="scientific">uncultured Rubrobacteraceae bacterium</name>
    <dbReference type="NCBI Taxonomy" id="349277"/>
    <lineage>
        <taxon>Bacteria</taxon>
        <taxon>Bacillati</taxon>
        <taxon>Actinomycetota</taxon>
        <taxon>Rubrobacteria</taxon>
        <taxon>Rubrobacterales</taxon>
        <taxon>Rubrobacteraceae</taxon>
        <taxon>environmental samples</taxon>
    </lineage>
</organism>
<accession>A0A6J4QFY0</accession>
<reference evidence="2" key="1">
    <citation type="submission" date="2020-02" db="EMBL/GenBank/DDBJ databases">
        <authorList>
            <person name="Meier V. D."/>
        </authorList>
    </citation>
    <scope>NUCLEOTIDE SEQUENCE</scope>
    <source>
        <strain evidence="2">AVDCRST_MAG02</strain>
    </source>
</reference>
<proteinExistence type="predicted"/>